<protein>
    <recommendedName>
        <fullName evidence="5">DUF2933 domain-containing protein</fullName>
    </recommendedName>
</protein>
<reference evidence="3 4" key="1">
    <citation type="submission" date="2016-10" db="EMBL/GenBank/DDBJ databases">
        <title>Draft genome sequences of four alkaliphilic bacteria belonging to the Anaerobacillus genus.</title>
        <authorList>
            <person name="Bassil N.M."/>
            <person name="Lloyd J.R."/>
        </authorList>
    </citation>
    <scope>NUCLEOTIDE SEQUENCE [LARGE SCALE GENOMIC DNA]</scope>
    <source>
        <strain evidence="3 4">DSM 22531</strain>
    </source>
</reference>
<dbReference type="STRING" id="472963.BKP45_15395"/>
<accession>A0A1S2M2E9</accession>
<dbReference type="EMBL" id="MLQS01000024">
    <property type="protein sequence ID" value="OIJ18908.1"/>
    <property type="molecule type" value="Genomic_DNA"/>
</dbReference>
<dbReference type="AlphaFoldDB" id="A0A1S2M2E9"/>
<evidence type="ECO:0000256" key="1">
    <source>
        <dbReference type="SAM" id="Coils"/>
    </source>
</evidence>
<keyword evidence="2" id="KW-0472">Membrane</keyword>
<name>A0A1S2M2E9_9BACI</name>
<keyword evidence="1" id="KW-0175">Coiled coil</keyword>
<gene>
    <name evidence="3" type="ORF">BKP45_15395</name>
</gene>
<dbReference type="RefSeq" id="WP_071390580.1">
    <property type="nucleotide sequence ID" value="NZ_MLQS01000024.1"/>
</dbReference>
<keyword evidence="2" id="KW-1133">Transmembrane helix</keyword>
<dbReference type="OrthoDB" id="2973041at2"/>
<evidence type="ECO:0000313" key="4">
    <source>
        <dbReference type="Proteomes" id="UP000180057"/>
    </source>
</evidence>
<feature type="transmembrane region" description="Helical" evidence="2">
    <location>
        <begin position="6"/>
        <end position="24"/>
    </location>
</feature>
<evidence type="ECO:0000313" key="3">
    <source>
        <dbReference type="EMBL" id="OIJ18908.1"/>
    </source>
</evidence>
<proteinExistence type="predicted"/>
<keyword evidence="2" id="KW-0812">Transmembrane</keyword>
<organism evidence="3 4">
    <name type="scientific">Anaerobacillus alkalidiazotrophicus</name>
    <dbReference type="NCBI Taxonomy" id="472963"/>
    <lineage>
        <taxon>Bacteria</taxon>
        <taxon>Bacillati</taxon>
        <taxon>Bacillota</taxon>
        <taxon>Bacilli</taxon>
        <taxon>Bacillales</taxon>
        <taxon>Bacillaceae</taxon>
        <taxon>Anaerobacillus</taxon>
    </lineage>
</organism>
<keyword evidence="4" id="KW-1185">Reference proteome</keyword>
<comment type="caution">
    <text evidence="3">The sequence shown here is derived from an EMBL/GenBank/DDBJ whole genome shotgun (WGS) entry which is preliminary data.</text>
</comment>
<dbReference type="Proteomes" id="UP000180057">
    <property type="component" value="Unassembled WGS sequence"/>
</dbReference>
<sequence length="66" mass="7710">MENLSFLALLICPLMMAGLFFMILKGNQSKDGGQQNKTEELHQNMNKLMKQNEQLLEEIDRLKRSR</sequence>
<feature type="coiled-coil region" evidence="1">
    <location>
        <begin position="38"/>
        <end position="65"/>
    </location>
</feature>
<evidence type="ECO:0008006" key="5">
    <source>
        <dbReference type="Google" id="ProtNLM"/>
    </source>
</evidence>
<evidence type="ECO:0000256" key="2">
    <source>
        <dbReference type="SAM" id="Phobius"/>
    </source>
</evidence>